<feature type="compositionally biased region" description="Polar residues" evidence="7">
    <location>
        <begin position="263"/>
        <end position="279"/>
    </location>
</feature>
<evidence type="ECO:0000256" key="8">
    <source>
        <dbReference type="SAM" id="Phobius"/>
    </source>
</evidence>
<dbReference type="CDD" id="cd11060">
    <property type="entry name" value="CYP57A1-like"/>
    <property type="match status" value="1"/>
</dbReference>
<evidence type="ECO:0000256" key="3">
    <source>
        <dbReference type="ARBA" id="ARBA00022617"/>
    </source>
</evidence>
<evidence type="ECO:0000256" key="2">
    <source>
        <dbReference type="ARBA" id="ARBA00010617"/>
    </source>
</evidence>
<dbReference type="Pfam" id="PF20684">
    <property type="entry name" value="Fung_rhodopsin"/>
    <property type="match status" value="1"/>
</dbReference>
<keyword evidence="4 6" id="KW-0479">Metal-binding</keyword>
<evidence type="ECO:0000256" key="5">
    <source>
        <dbReference type="ARBA" id="ARBA00023004"/>
    </source>
</evidence>
<comment type="caution">
    <text evidence="10">The sequence shown here is derived from an EMBL/GenBank/DDBJ whole genome shotgun (WGS) entry which is preliminary data.</text>
</comment>
<dbReference type="PANTHER" id="PTHR24305">
    <property type="entry name" value="CYTOCHROME P450"/>
    <property type="match status" value="1"/>
</dbReference>
<sequence length="898" mass="100836">MATDLFVIAYVVAYVTFAIGILSSLLRFYSRALVVKSWGWDDWASVVVLVVNIVHQVVLQLFMKLGCGNFASSDLMKVAFIEEIVIYAAHAVIKTTFLLFYMRLSPEHPFRTFVYIGFGLVFSTFLSSLLMTVLQCIPFAKILNPMLYPEVKCIDTRTVMITPPILNIVMDFYILCIPISTIWSLQMTLRRKITVLSVLAFGIISVTVAIIRLPVLMSVTSMKTDASIDVGKMVIVAAFEVQCAIIAVNLPALKPLWVKLRGRQSTSDSNGPSAQQPYKLSSMDRKEPSGSKKNNSMGAITRLERGLDSNESEEELVETARQQAGLRMPGYGPAKSWDDNSSGDTKDGRKRGITVTTNVEVERSSKDEQTRLPPSHSLRYLGATWMRISSPQNFAYCTNIHCLATMGLVLNNSVSWPAIVAAGVVGLLSLLVWRRYFAAISDIPGPFAASFTRLWHMNRILKGDQNLELIRLHEKHGHFVRISYDEVSVSHPEAIKKILMAPLHKGNWYKIHALPDYRFQSPMSTTDPKKKVEKSKYIAAAYTVSSVLRSEEYIDQTFEQFLAWLDRYAEDKKAMNLDKFISYATFDVIGEIVFSKQFGFLEQGKDIGDAIGNSLALNAYVAVAGYFRWINIALLANPFVTWLAIMPMGHLFNTTASVLADREKNHDVRFDAVSYWFKQHTQHPDKLTIREINTQALAAVGAGSDTVAGGIQSFIYHMIRHPNAWERAHAEVQEAVSKGLCSEPVVSHADALELPYVQACIKEALRMFGPVPMGLPRIAPKGGLTFGDRTIPEGTIVSVSPWVIHHSKELWGEDAHEFNPDRWLEDDIAAKEKYWITFGAGYGSCPGQNVAKIELAKITSTLVRDYNIRQVDPKQEWKWKAYFTVVPNSWPVFIDKRR</sequence>
<dbReference type="PRINTS" id="PR00463">
    <property type="entry name" value="EP450I"/>
</dbReference>
<dbReference type="InterPro" id="IPR036396">
    <property type="entry name" value="Cyt_P450_sf"/>
</dbReference>
<dbReference type="InterPro" id="IPR050121">
    <property type="entry name" value="Cytochrome_P450_monoxygenase"/>
</dbReference>
<dbReference type="GO" id="GO:0004497">
    <property type="term" value="F:monooxygenase activity"/>
    <property type="evidence" value="ECO:0007669"/>
    <property type="project" value="InterPro"/>
</dbReference>
<feature type="transmembrane region" description="Helical" evidence="8">
    <location>
        <begin position="195"/>
        <end position="213"/>
    </location>
</feature>
<dbReference type="PRINTS" id="PR00385">
    <property type="entry name" value="P450"/>
</dbReference>
<keyword evidence="3 6" id="KW-0349">Heme</keyword>
<feature type="domain" description="Rhodopsin" evidence="9">
    <location>
        <begin position="26"/>
        <end position="258"/>
    </location>
</feature>
<dbReference type="Gene3D" id="1.10.630.10">
    <property type="entry name" value="Cytochrome P450"/>
    <property type="match status" value="1"/>
</dbReference>
<feature type="transmembrane region" description="Helical" evidence="8">
    <location>
        <begin position="160"/>
        <end position="183"/>
    </location>
</feature>
<keyword evidence="11" id="KW-1185">Reference proteome</keyword>
<dbReference type="Proteomes" id="UP000622797">
    <property type="component" value="Unassembled WGS sequence"/>
</dbReference>
<comment type="similarity">
    <text evidence="2">Belongs to the cytochrome P450 family.</text>
</comment>
<feature type="transmembrane region" description="Helical" evidence="8">
    <location>
        <begin position="6"/>
        <end position="28"/>
    </location>
</feature>
<evidence type="ECO:0000256" key="4">
    <source>
        <dbReference type="ARBA" id="ARBA00022723"/>
    </source>
</evidence>
<dbReference type="GO" id="GO:0005506">
    <property type="term" value="F:iron ion binding"/>
    <property type="evidence" value="ECO:0007669"/>
    <property type="project" value="InterPro"/>
</dbReference>
<dbReference type="OrthoDB" id="3934656at2759"/>
<evidence type="ECO:0000256" key="6">
    <source>
        <dbReference type="PIRSR" id="PIRSR602401-1"/>
    </source>
</evidence>
<reference evidence="10" key="1">
    <citation type="journal article" date="2020" name="BMC Genomics">
        <title>Correction to: Identification and distribution of gene clusters required for synthesis of sphingolipid metabolism inhibitors in diverse species of the filamentous fungus Fusarium.</title>
        <authorList>
            <person name="Kim H.S."/>
            <person name="Lohmar J.M."/>
            <person name="Busman M."/>
            <person name="Brown D.W."/>
            <person name="Naumann T.A."/>
            <person name="Divon H.H."/>
            <person name="Lysoe E."/>
            <person name="Uhlig S."/>
            <person name="Proctor R.H."/>
        </authorList>
    </citation>
    <scope>NUCLEOTIDE SEQUENCE</scope>
    <source>
        <strain evidence="10">NRRL 20472</strain>
    </source>
</reference>
<proteinExistence type="inferred from homology"/>
<dbReference type="GO" id="GO:0016705">
    <property type="term" value="F:oxidoreductase activity, acting on paired donors, with incorporation or reduction of molecular oxygen"/>
    <property type="evidence" value="ECO:0007669"/>
    <property type="project" value="InterPro"/>
</dbReference>
<keyword evidence="8" id="KW-1133">Transmembrane helix</keyword>
<feature type="region of interest" description="Disordered" evidence="7">
    <location>
        <begin position="263"/>
        <end position="350"/>
    </location>
</feature>
<dbReference type="GO" id="GO:0020037">
    <property type="term" value="F:heme binding"/>
    <property type="evidence" value="ECO:0007669"/>
    <property type="project" value="InterPro"/>
</dbReference>
<reference evidence="10" key="2">
    <citation type="submission" date="2020-05" db="EMBL/GenBank/DDBJ databases">
        <authorList>
            <person name="Kim H.-S."/>
            <person name="Proctor R.H."/>
            <person name="Brown D.W."/>
        </authorList>
    </citation>
    <scope>NUCLEOTIDE SEQUENCE</scope>
    <source>
        <strain evidence="10">NRRL 20472</strain>
    </source>
</reference>
<dbReference type="PANTHER" id="PTHR24305:SF232">
    <property type="entry name" value="P450, PUTATIVE (EUROFUNG)-RELATED"/>
    <property type="match status" value="1"/>
</dbReference>
<dbReference type="SUPFAM" id="SSF48264">
    <property type="entry name" value="Cytochrome P450"/>
    <property type="match status" value="1"/>
</dbReference>
<protein>
    <recommendedName>
        <fullName evidence="9">Rhodopsin domain-containing protein</fullName>
    </recommendedName>
</protein>
<dbReference type="EMBL" id="JABEXW010000368">
    <property type="protein sequence ID" value="KAF4965155.1"/>
    <property type="molecule type" value="Genomic_DNA"/>
</dbReference>
<accession>A0A8H4TW81</accession>
<evidence type="ECO:0000259" key="9">
    <source>
        <dbReference type="Pfam" id="PF20684"/>
    </source>
</evidence>
<feature type="transmembrane region" description="Helical" evidence="8">
    <location>
        <begin position="113"/>
        <end position="140"/>
    </location>
</feature>
<feature type="transmembrane region" description="Helical" evidence="8">
    <location>
        <begin position="78"/>
        <end position="101"/>
    </location>
</feature>
<dbReference type="Pfam" id="PF00067">
    <property type="entry name" value="p450"/>
    <property type="match status" value="1"/>
</dbReference>
<keyword evidence="8" id="KW-0812">Transmembrane</keyword>
<evidence type="ECO:0000313" key="11">
    <source>
        <dbReference type="Proteomes" id="UP000622797"/>
    </source>
</evidence>
<dbReference type="InterPro" id="IPR049326">
    <property type="entry name" value="Rhodopsin_dom_fungi"/>
</dbReference>
<feature type="transmembrane region" description="Helical" evidence="8">
    <location>
        <begin position="416"/>
        <end position="433"/>
    </location>
</feature>
<gene>
    <name evidence="10" type="ORF">FSARC_7022</name>
</gene>
<name>A0A8H4TW81_9HYPO</name>
<comment type="cofactor">
    <cofactor evidence="1 6">
        <name>heme</name>
        <dbReference type="ChEBI" id="CHEBI:30413"/>
    </cofactor>
</comment>
<dbReference type="InterPro" id="IPR002401">
    <property type="entry name" value="Cyt_P450_E_grp-I"/>
</dbReference>
<organism evidence="10 11">
    <name type="scientific">Fusarium sarcochroum</name>
    <dbReference type="NCBI Taxonomy" id="1208366"/>
    <lineage>
        <taxon>Eukaryota</taxon>
        <taxon>Fungi</taxon>
        <taxon>Dikarya</taxon>
        <taxon>Ascomycota</taxon>
        <taxon>Pezizomycotina</taxon>
        <taxon>Sordariomycetes</taxon>
        <taxon>Hypocreomycetidae</taxon>
        <taxon>Hypocreales</taxon>
        <taxon>Nectriaceae</taxon>
        <taxon>Fusarium</taxon>
        <taxon>Fusarium lateritium species complex</taxon>
    </lineage>
</organism>
<evidence type="ECO:0000313" key="10">
    <source>
        <dbReference type="EMBL" id="KAF4965155.1"/>
    </source>
</evidence>
<keyword evidence="5 6" id="KW-0408">Iron</keyword>
<feature type="transmembrane region" description="Helical" evidence="8">
    <location>
        <begin position="40"/>
        <end position="58"/>
    </location>
</feature>
<evidence type="ECO:0000256" key="1">
    <source>
        <dbReference type="ARBA" id="ARBA00001971"/>
    </source>
</evidence>
<feature type="binding site" description="axial binding residue" evidence="6">
    <location>
        <position position="845"/>
    </location>
    <ligand>
        <name>heme</name>
        <dbReference type="ChEBI" id="CHEBI:30413"/>
    </ligand>
    <ligandPart>
        <name>Fe</name>
        <dbReference type="ChEBI" id="CHEBI:18248"/>
    </ligandPart>
</feature>
<feature type="transmembrane region" description="Helical" evidence="8">
    <location>
        <begin position="233"/>
        <end position="253"/>
    </location>
</feature>
<dbReference type="InterPro" id="IPR001128">
    <property type="entry name" value="Cyt_P450"/>
</dbReference>
<feature type="transmembrane region" description="Helical" evidence="8">
    <location>
        <begin position="393"/>
        <end position="410"/>
    </location>
</feature>
<evidence type="ECO:0000256" key="7">
    <source>
        <dbReference type="SAM" id="MobiDB-lite"/>
    </source>
</evidence>
<keyword evidence="8" id="KW-0472">Membrane</keyword>
<dbReference type="AlphaFoldDB" id="A0A8H4TW81"/>